<evidence type="ECO:0000313" key="2">
    <source>
        <dbReference type="Proteomes" id="UP000634919"/>
    </source>
</evidence>
<organism evidence="1 2">
    <name type="scientific">Comamonas avium</name>
    <dbReference type="NCBI Taxonomy" id="2762231"/>
    <lineage>
        <taxon>Bacteria</taxon>
        <taxon>Pseudomonadati</taxon>
        <taxon>Pseudomonadota</taxon>
        <taxon>Betaproteobacteria</taxon>
        <taxon>Burkholderiales</taxon>
        <taxon>Comamonadaceae</taxon>
        <taxon>Comamonas</taxon>
    </lineage>
</organism>
<proteinExistence type="predicted"/>
<reference evidence="1 2" key="1">
    <citation type="submission" date="2020-08" db="EMBL/GenBank/DDBJ databases">
        <title>A Genomic Blueprint of the Chicken Gut Microbiome.</title>
        <authorList>
            <person name="Gilroy R."/>
            <person name="Ravi A."/>
            <person name="Getino M."/>
            <person name="Pursley I."/>
            <person name="Horton D.L."/>
            <person name="Alikhan N.-F."/>
            <person name="Baker D."/>
            <person name="Gharbi K."/>
            <person name="Hall N."/>
            <person name="Watson M."/>
            <person name="Adriaenssens E.M."/>
            <person name="Foster-Nyarko E."/>
            <person name="Jarju S."/>
            <person name="Secka A."/>
            <person name="Antonio M."/>
            <person name="Oren A."/>
            <person name="Chaudhuri R."/>
            <person name="La Ragione R.M."/>
            <person name="Hildebrand F."/>
            <person name="Pallen M.J."/>
        </authorList>
    </citation>
    <scope>NUCLEOTIDE SEQUENCE [LARGE SCALE GENOMIC DNA]</scope>
    <source>
        <strain evidence="1 2">Sa2CVA6</strain>
    </source>
</reference>
<accession>A0ABR8S8H0</accession>
<name>A0ABR8S8H0_9BURK</name>
<dbReference type="EMBL" id="JACSQK010000002">
    <property type="protein sequence ID" value="MBD7959384.1"/>
    <property type="molecule type" value="Genomic_DNA"/>
</dbReference>
<keyword evidence="2" id="KW-1185">Reference proteome</keyword>
<dbReference type="Proteomes" id="UP000634919">
    <property type="component" value="Unassembled WGS sequence"/>
</dbReference>
<comment type="caution">
    <text evidence="1">The sequence shown here is derived from an EMBL/GenBank/DDBJ whole genome shotgun (WGS) entry which is preliminary data.</text>
</comment>
<sequence length="105" mass="11626">MQDFRAGLARKKLTIATASMSMPIMNGSKRTVQPSAKTAYFALNLRFRLQGAHSPAKRAEMPLHRPGKRRIVVASDECAFNRPFPHSTLVCGHSFANLKAQEVDS</sequence>
<evidence type="ECO:0000313" key="1">
    <source>
        <dbReference type="EMBL" id="MBD7959384.1"/>
    </source>
</evidence>
<protein>
    <submittedName>
        <fullName evidence="1">Uncharacterized protein</fullName>
    </submittedName>
</protein>
<gene>
    <name evidence="1" type="ORF">H9646_02740</name>
</gene>
<dbReference type="RefSeq" id="WP_191721817.1">
    <property type="nucleotide sequence ID" value="NZ_JACSQK010000002.1"/>
</dbReference>